<reference evidence="2 3" key="1">
    <citation type="submission" date="2020-12" db="EMBL/GenBank/DDBJ databases">
        <title>Whole genome sequencing and de novo assembly of Staphylococcus pseudintermedius: a novel pangenome approach to unravel pathogenesis of canine pyoderma.</title>
        <authorList>
            <person name="Ferrer L."/>
            <person name="Perez D."/>
            <person name="Fonticoba R."/>
            <person name="Vines J."/>
            <person name="Fabregas N."/>
            <person name="Madronero S."/>
            <person name="Meroni G."/>
            <person name="Martino P."/>
            <person name="Martinez S."/>
            <person name="Cusco A."/>
            <person name="Migura L."/>
            <person name="Francino O."/>
        </authorList>
    </citation>
    <scope>NUCLEOTIDE SEQUENCE [LARGE SCALE GENOMIC DNA]</scope>
    <source>
        <strain evidence="2 3">HSP080</strain>
    </source>
</reference>
<dbReference type="InterPro" id="IPR006121">
    <property type="entry name" value="HMA_dom"/>
</dbReference>
<dbReference type="EMBL" id="CP066884">
    <property type="protein sequence ID" value="QQM98728.1"/>
    <property type="molecule type" value="Genomic_DNA"/>
</dbReference>
<accession>A0A7T7SW44</accession>
<evidence type="ECO:0000259" key="1">
    <source>
        <dbReference type="PROSITE" id="PS50846"/>
    </source>
</evidence>
<protein>
    <submittedName>
        <fullName evidence="2">Heavy-metal-associated domain-containing protein</fullName>
    </submittedName>
</protein>
<dbReference type="PROSITE" id="PS50846">
    <property type="entry name" value="HMA_2"/>
    <property type="match status" value="1"/>
</dbReference>
<gene>
    <name evidence="2" type="ORF">JGZ15_03475</name>
</gene>
<evidence type="ECO:0000313" key="2">
    <source>
        <dbReference type="EMBL" id="QQM98728.1"/>
    </source>
</evidence>
<dbReference type="GO" id="GO:0046872">
    <property type="term" value="F:metal ion binding"/>
    <property type="evidence" value="ECO:0007669"/>
    <property type="project" value="InterPro"/>
</dbReference>
<proteinExistence type="predicted"/>
<dbReference type="Proteomes" id="UP000595859">
    <property type="component" value="Chromosome"/>
</dbReference>
<name>A0A7T7SW44_STAPS</name>
<dbReference type="Pfam" id="PF00403">
    <property type="entry name" value="HMA"/>
    <property type="match status" value="1"/>
</dbReference>
<dbReference type="RefSeq" id="WP_200361176.1">
    <property type="nucleotide sequence ID" value="NZ_CP066884.1"/>
</dbReference>
<dbReference type="CDD" id="cd00371">
    <property type="entry name" value="HMA"/>
    <property type="match status" value="1"/>
</dbReference>
<feature type="domain" description="HMA" evidence="1">
    <location>
        <begin position="2"/>
        <end position="68"/>
    </location>
</feature>
<evidence type="ECO:0000313" key="3">
    <source>
        <dbReference type="Proteomes" id="UP000595859"/>
    </source>
</evidence>
<dbReference type="AlphaFoldDB" id="A0A7T7SW44"/>
<dbReference type="Gene3D" id="3.30.70.100">
    <property type="match status" value="1"/>
</dbReference>
<dbReference type="SUPFAM" id="SSF55008">
    <property type="entry name" value="HMA, heavy metal-associated domain"/>
    <property type="match status" value="1"/>
</dbReference>
<organism evidence="2 3">
    <name type="scientific">Staphylococcus pseudintermedius</name>
    <dbReference type="NCBI Taxonomy" id="283734"/>
    <lineage>
        <taxon>Bacteria</taxon>
        <taxon>Bacillati</taxon>
        <taxon>Bacillota</taxon>
        <taxon>Bacilli</taxon>
        <taxon>Bacillales</taxon>
        <taxon>Staphylococcaceae</taxon>
        <taxon>Staphylococcus</taxon>
        <taxon>Staphylococcus intermedius group</taxon>
    </lineage>
</organism>
<dbReference type="InterPro" id="IPR036163">
    <property type="entry name" value="HMA_dom_sf"/>
</dbReference>
<sequence length="69" mass="7631">MAKHMIEVEGMTCAHCKAKEVEGAVKENAHVTHVEAFPADNRVEVEVTDDSALADVKQRIYDQGYDVIS</sequence>